<accession>A0A6C0BBD2</accession>
<evidence type="ECO:0000313" key="1">
    <source>
        <dbReference type="EMBL" id="QHS89104.1"/>
    </source>
</evidence>
<organism evidence="1">
    <name type="scientific">viral metagenome</name>
    <dbReference type="NCBI Taxonomy" id="1070528"/>
    <lineage>
        <taxon>unclassified sequences</taxon>
        <taxon>metagenomes</taxon>
        <taxon>organismal metagenomes</taxon>
    </lineage>
</organism>
<dbReference type="AlphaFoldDB" id="A0A6C0BBD2"/>
<protein>
    <submittedName>
        <fullName evidence="1">Uncharacterized protein</fullName>
    </submittedName>
</protein>
<dbReference type="EMBL" id="MN739105">
    <property type="protein sequence ID" value="QHS89104.1"/>
    <property type="molecule type" value="Genomic_DNA"/>
</dbReference>
<sequence>MLITILIIFFIILLFYQSYLCIFQEKIKEGLESEYKPYDTNDPNNALILAQQNAGNIEYLKQKISSLETIEKEVNDMSLNLISVNDQIQGLIQQQQQAATQLVGSTPLTVTGTS</sequence>
<proteinExistence type="predicted"/>
<reference evidence="1" key="1">
    <citation type="journal article" date="2020" name="Nature">
        <title>Giant virus diversity and host interactions through global metagenomics.</title>
        <authorList>
            <person name="Schulz F."/>
            <person name="Roux S."/>
            <person name="Paez-Espino D."/>
            <person name="Jungbluth S."/>
            <person name="Walsh D.A."/>
            <person name="Denef V.J."/>
            <person name="McMahon K.D."/>
            <person name="Konstantinidis K.T."/>
            <person name="Eloe-Fadrosh E.A."/>
            <person name="Kyrpides N.C."/>
            <person name="Woyke T."/>
        </authorList>
    </citation>
    <scope>NUCLEOTIDE SEQUENCE</scope>
    <source>
        <strain evidence="1">GVMAG-M-3300010158-59</strain>
    </source>
</reference>
<name>A0A6C0BBD2_9ZZZZ</name>